<organism evidence="1 2">
    <name type="scientific">Alloprevotella tannerae ATCC 51259</name>
    <dbReference type="NCBI Taxonomy" id="626522"/>
    <lineage>
        <taxon>Bacteria</taxon>
        <taxon>Pseudomonadati</taxon>
        <taxon>Bacteroidota</taxon>
        <taxon>Bacteroidia</taxon>
        <taxon>Bacteroidales</taxon>
        <taxon>Prevotellaceae</taxon>
        <taxon>Alloprevotella</taxon>
    </lineage>
</organism>
<protein>
    <submittedName>
        <fullName evidence="1">Uncharacterized protein</fullName>
    </submittedName>
</protein>
<dbReference type="AlphaFoldDB" id="C9LG17"/>
<keyword evidence="2" id="KW-1185">Reference proteome</keyword>
<comment type="caution">
    <text evidence="1">The sequence shown here is derived from an EMBL/GenBank/DDBJ whole genome shotgun (WGS) entry which is preliminary data.</text>
</comment>
<proteinExistence type="predicted"/>
<dbReference type="HOGENOM" id="CLU_3237877_0_0_10"/>
<gene>
    <name evidence="1" type="ORF">GCWU000325_01157</name>
</gene>
<evidence type="ECO:0000313" key="1">
    <source>
        <dbReference type="EMBL" id="EEX71625.1"/>
    </source>
</evidence>
<name>C9LG17_9BACT</name>
<dbReference type="Proteomes" id="UP000003460">
    <property type="component" value="Unassembled WGS sequence"/>
</dbReference>
<reference evidence="1" key="1">
    <citation type="submission" date="2009-09" db="EMBL/GenBank/DDBJ databases">
        <authorList>
            <person name="Weinstock G."/>
            <person name="Sodergren E."/>
            <person name="Clifton S."/>
            <person name="Fulton L."/>
            <person name="Fulton B."/>
            <person name="Courtney L."/>
            <person name="Fronick C."/>
            <person name="Harrison M."/>
            <person name="Strong C."/>
            <person name="Farmer C."/>
            <person name="Delahaunty K."/>
            <person name="Markovic C."/>
            <person name="Hall O."/>
            <person name="Minx P."/>
            <person name="Tomlinson C."/>
            <person name="Mitreva M."/>
            <person name="Nelson J."/>
            <person name="Hou S."/>
            <person name="Wollam A."/>
            <person name="Pepin K.H."/>
            <person name="Johnson M."/>
            <person name="Bhonagiri V."/>
            <person name="Nash W.E."/>
            <person name="Warren W."/>
            <person name="Chinwalla A."/>
            <person name="Mardis E.R."/>
            <person name="Wilson R.K."/>
        </authorList>
    </citation>
    <scope>NUCLEOTIDE SEQUENCE [LARGE SCALE GENOMIC DNA]</scope>
    <source>
        <strain evidence="1">ATCC 51259</strain>
    </source>
</reference>
<dbReference type="EMBL" id="ACIJ02000018">
    <property type="protein sequence ID" value="EEX71625.1"/>
    <property type="molecule type" value="Genomic_DNA"/>
</dbReference>
<sequence>MPSPKERHINQKTFIGQQYYIIKALWTHLQYSSRHTSWFASIS</sequence>
<evidence type="ECO:0000313" key="2">
    <source>
        <dbReference type="Proteomes" id="UP000003460"/>
    </source>
</evidence>
<accession>C9LG17</accession>